<dbReference type="Pfam" id="PF07100">
    <property type="entry name" value="ASRT"/>
    <property type="match status" value="2"/>
</dbReference>
<dbReference type="InterPro" id="IPR009794">
    <property type="entry name" value="ASRT"/>
</dbReference>
<evidence type="ECO:0000313" key="1">
    <source>
        <dbReference type="EMBL" id="GAF86407.1"/>
    </source>
</evidence>
<accession>X0TE00</accession>
<gene>
    <name evidence="1" type="ORF">S01H1_30759</name>
</gene>
<name>X0TE00_9ZZZZ</name>
<protein>
    <submittedName>
        <fullName evidence="1">Uncharacterized protein</fullName>
    </submittedName>
</protein>
<comment type="caution">
    <text evidence="1">The sequence shown here is derived from an EMBL/GenBank/DDBJ whole genome shotgun (WGS) entry which is preliminary data.</text>
</comment>
<organism evidence="1">
    <name type="scientific">marine sediment metagenome</name>
    <dbReference type="NCBI Taxonomy" id="412755"/>
    <lineage>
        <taxon>unclassified sequences</taxon>
        <taxon>metagenomes</taxon>
        <taxon>ecological metagenomes</taxon>
    </lineage>
</organism>
<dbReference type="SUPFAM" id="SSF89232">
    <property type="entry name" value="Hypothetical protein TM1070"/>
    <property type="match status" value="1"/>
</dbReference>
<sequence>MALGQYRRSGRLWYVSDGLVWDDLPVSYRTDPQRPLECSSKLFVFNPQDRTAQVKARFYHTNRPPTSIRFSVRAGKIKTVELASLDEVPHRQCFWIVVESDLPVLPQACHEDYTFWDPVPDALLSVAPYPGPLKDETTWLFPDCFQGGATSWYEQETLTLLNPRRQAVKARIRYLLRTAEPGAEEQIEIPAERVVALNVWQRNPRLLGRKNGPPVRLTGEYAVRIDATGPIVTQSTRRARWLGQPSIVGARSTMGFPMRGDGHKV</sequence>
<feature type="non-terminal residue" evidence="1">
    <location>
        <position position="265"/>
    </location>
</feature>
<dbReference type="EMBL" id="BARS01018948">
    <property type="protein sequence ID" value="GAF86407.1"/>
    <property type="molecule type" value="Genomic_DNA"/>
</dbReference>
<dbReference type="Gene3D" id="2.60.290.11">
    <property type="entry name" value="TM1070-like"/>
    <property type="match status" value="2"/>
</dbReference>
<dbReference type="AlphaFoldDB" id="X0TE00"/>
<proteinExistence type="predicted"/>
<reference evidence="1" key="1">
    <citation type="journal article" date="2014" name="Front. Microbiol.">
        <title>High frequency of phylogenetically diverse reductive dehalogenase-homologous genes in deep subseafloor sedimentary metagenomes.</title>
        <authorList>
            <person name="Kawai M."/>
            <person name="Futagami T."/>
            <person name="Toyoda A."/>
            <person name="Takaki Y."/>
            <person name="Nishi S."/>
            <person name="Hori S."/>
            <person name="Arai W."/>
            <person name="Tsubouchi T."/>
            <person name="Morono Y."/>
            <person name="Uchiyama I."/>
            <person name="Ito T."/>
            <person name="Fujiyama A."/>
            <person name="Inagaki F."/>
            <person name="Takami H."/>
        </authorList>
    </citation>
    <scope>NUCLEOTIDE SEQUENCE</scope>
    <source>
        <strain evidence="1">Expedition CK06-06</strain>
    </source>
</reference>
<dbReference type="InterPro" id="IPR036698">
    <property type="entry name" value="TM1070-like_sf"/>
</dbReference>